<evidence type="ECO:0000256" key="3">
    <source>
        <dbReference type="ARBA" id="ARBA00006060"/>
    </source>
</evidence>
<keyword evidence="10" id="KW-1185">Reference proteome</keyword>
<protein>
    <submittedName>
        <fullName evidence="11">Transmembrane protein 11, mitochondrial-like</fullName>
    </submittedName>
</protein>
<evidence type="ECO:0000313" key="10">
    <source>
        <dbReference type="Proteomes" id="UP000515163"/>
    </source>
</evidence>
<dbReference type="AlphaFoldDB" id="A0A6P8IX50"/>
<dbReference type="PANTHER" id="PTHR15099:SF2">
    <property type="entry name" value="TRANSMEMBRANE PROTEIN 11, MITOCHONDRIAL"/>
    <property type="match status" value="1"/>
</dbReference>
<keyword evidence="6 9" id="KW-1133">Transmembrane helix</keyword>
<feature type="transmembrane region" description="Helical" evidence="9">
    <location>
        <begin position="97"/>
        <end position="116"/>
    </location>
</feature>
<evidence type="ECO:0000256" key="9">
    <source>
        <dbReference type="SAM" id="Phobius"/>
    </source>
</evidence>
<sequence>MAASEGSPREEEPSASCVIIHEIYDSEDAHEEFEAKLEAALESGCATIIIEPNKIGEETTRWIRVGNCLHKTCVVTGSIALLSPFIMPRAFRCPSSFGFSGISIFCALLYGVSWQFDPCCKYQIEYDTKKLAQLPGGMSSSPVVLLRTDDKYRKILHNAIAGAAALYCGWKIYISYYG</sequence>
<dbReference type="PANTHER" id="PTHR15099">
    <property type="entry name" value="PROTEIN PM1"/>
    <property type="match status" value="1"/>
</dbReference>
<dbReference type="InterPro" id="IPR026120">
    <property type="entry name" value="TMEM11"/>
</dbReference>
<comment type="subcellular location">
    <subcellularLocation>
        <location evidence="2">Mitochondrion inner membrane</location>
        <topology evidence="2">Multi-pass membrane protein</topology>
    </subcellularLocation>
</comment>
<evidence type="ECO:0000256" key="8">
    <source>
        <dbReference type="ARBA" id="ARBA00023136"/>
    </source>
</evidence>
<keyword evidence="5" id="KW-0999">Mitochondrion inner membrane</keyword>
<dbReference type="Pfam" id="PF14972">
    <property type="entry name" value="Mito_morph_reg"/>
    <property type="match status" value="1"/>
</dbReference>
<dbReference type="GO" id="GO:0007007">
    <property type="term" value="P:inner mitochondrial membrane organization"/>
    <property type="evidence" value="ECO:0007669"/>
    <property type="project" value="TreeGrafter"/>
</dbReference>
<keyword evidence="7" id="KW-0496">Mitochondrion</keyword>
<evidence type="ECO:0000256" key="4">
    <source>
        <dbReference type="ARBA" id="ARBA00022692"/>
    </source>
</evidence>
<evidence type="ECO:0000313" key="11">
    <source>
        <dbReference type="RefSeq" id="XP_031571946.1"/>
    </source>
</evidence>
<evidence type="ECO:0000256" key="1">
    <source>
        <dbReference type="ARBA" id="ARBA00002812"/>
    </source>
</evidence>
<name>A0A6P8IX50_ACTTE</name>
<gene>
    <name evidence="11" type="primary">LOC116306055</name>
</gene>
<comment type="function">
    <text evidence="1">Plays a role in mitochondrial morphogenesis.</text>
</comment>
<evidence type="ECO:0000256" key="2">
    <source>
        <dbReference type="ARBA" id="ARBA00004448"/>
    </source>
</evidence>
<reference evidence="11" key="1">
    <citation type="submission" date="2025-08" db="UniProtKB">
        <authorList>
            <consortium name="RefSeq"/>
        </authorList>
    </citation>
    <scope>IDENTIFICATION</scope>
    <source>
        <tissue evidence="11">Tentacle</tissue>
    </source>
</reference>
<keyword evidence="4 9" id="KW-0812">Transmembrane</keyword>
<comment type="similarity">
    <text evidence="3">Belongs to the TMEM11 family.</text>
</comment>
<dbReference type="KEGG" id="aten:116306055"/>
<organism evidence="10 11">
    <name type="scientific">Actinia tenebrosa</name>
    <name type="common">Australian red waratah sea anemone</name>
    <dbReference type="NCBI Taxonomy" id="6105"/>
    <lineage>
        <taxon>Eukaryota</taxon>
        <taxon>Metazoa</taxon>
        <taxon>Cnidaria</taxon>
        <taxon>Anthozoa</taxon>
        <taxon>Hexacorallia</taxon>
        <taxon>Actiniaria</taxon>
        <taxon>Actiniidae</taxon>
        <taxon>Actinia</taxon>
    </lineage>
</organism>
<dbReference type="OrthoDB" id="9970856at2759"/>
<proteinExistence type="inferred from homology"/>
<dbReference type="RefSeq" id="XP_031571946.1">
    <property type="nucleotide sequence ID" value="XM_031716086.1"/>
</dbReference>
<dbReference type="FunCoup" id="A0A6P8IX50">
    <property type="interactions" value="1132"/>
</dbReference>
<evidence type="ECO:0000256" key="7">
    <source>
        <dbReference type="ARBA" id="ARBA00023128"/>
    </source>
</evidence>
<accession>A0A6P8IX50</accession>
<keyword evidence="8 9" id="KW-0472">Membrane</keyword>
<evidence type="ECO:0000256" key="5">
    <source>
        <dbReference type="ARBA" id="ARBA00022792"/>
    </source>
</evidence>
<dbReference type="GeneID" id="116306055"/>
<dbReference type="GO" id="GO:0005743">
    <property type="term" value="C:mitochondrial inner membrane"/>
    <property type="evidence" value="ECO:0007669"/>
    <property type="project" value="UniProtKB-SubCell"/>
</dbReference>
<dbReference type="InParanoid" id="A0A6P8IX50"/>
<evidence type="ECO:0000256" key="6">
    <source>
        <dbReference type="ARBA" id="ARBA00022989"/>
    </source>
</evidence>
<dbReference type="Proteomes" id="UP000515163">
    <property type="component" value="Unplaced"/>
</dbReference>